<comment type="caution">
    <text evidence="1">The sequence shown here is derived from an EMBL/GenBank/DDBJ whole genome shotgun (WGS) entry which is preliminary data.</text>
</comment>
<accession>A0A5C4VGC8</accession>
<protein>
    <submittedName>
        <fullName evidence="1">Uncharacterized protein</fullName>
    </submittedName>
</protein>
<dbReference type="RefSeq" id="WP_139636472.1">
    <property type="nucleotide sequence ID" value="NZ_VDLX02000023.1"/>
</dbReference>
<dbReference type="AlphaFoldDB" id="A0A5C4VGC8"/>
<dbReference type="OrthoDB" id="3869096at2"/>
<dbReference type="EMBL" id="VDLX02000023">
    <property type="protein sequence ID" value="KAB8188715.1"/>
    <property type="molecule type" value="Genomic_DNA"/>
</dbReference>
<name>A0A5C4VGC8_9ACTN</name>
<evidence type="ECO:0000313" key="2">
    <source>
        <dbReference type="Proteomes" id="UP000312512"/>
    </source>
</evidence>
<reference evidence="1 2" key="1">
    <citation type="submission" date="2019-10" db="EMBL/GenBank/DDBJ databases">
        <title>Nonomuraea sp. nov., isolated from Phyllanthus amarus.</title>
        <authorList>
            <person name="Klykleung N."/>
            <person name="Tanasupawat S."/>
        </authorList>
    </citation>
    <scope>NUCLEOTIDE SEQUENCE [LARGE SCALE GENOMIC DNA]</scope>
    <source>
        <strain evidence="1 2">PA1-10</strain>
    </source>
</reference>
<dbReference type="Proteomes" id="UP000312512">
    <property type="component" value="Unassembled WGS sequence"/>
</dbReference>
<evidence type="ECO:0000313" key="1">
    <source>
        <dbReference type="EMBL" id="KAB8188715.1"/>
    </source>
</evidence>
<gene>
    <name evidence="1" type="ORF">FH608_042255</name>
</gene>
<organism evidence="1 2">
    <name type="scientific">Nonomuraea phyllanthi</name>
    <dbReference type="NCBI Taxonomy" id="2219224"/>
    <lineage>
        <taxon>Bacteria</taxon>
        <taxon>Bacillati</taxon>
        <taxon>Actinomycetota</taxon>
        <taxon>Actinomycetes</taxon>
        <taxon>Streptosporangiales</taxon>
        <taxon>Streptosporangiaceae</taxon>
        <taxon>Nonomuraea</taxon>
    </lineage>
</organism>
<keyword evidence="2" id="KW-1185">Reference proteome</keyword>
<sequence>MPPANLSETEYLRHIELLARDVIHAANEEGWLTYDRDATPATALHRAVNELARQIHHYHFSGDGCLEDDLPPMQLAGIVLLHPKTIPPDMEGTYEEICTRLGIPPAADGWAVWNTWGDDRQPISVILADTDGTEGILTDWAHGIEVYPPAPLPAQVVLTRQGWLTPMTLSPLSTRKLGITRPPYWTPNASGGGTPAPG</sequence>
<proteinExistence type="predicted"/>